<feature type="region of interest" description="Disordered" evidence="3">
    <location>
        <begin position="616"/>
        <end position="652"/>
    </location>
</feature>
<name>A0ABR4GVQ8_9EURO</name>
<organism evidence="5 6">
    <name type="scientific">Aspergillus granulosus</name>
    <dbReference type="NCBI Taxonomy" id="176169"/>
    <lineage>
        <taxon>Eukaryota</taxon>
        <taxon>Fungi</taxon>
        <taxon>Dikarya</taxon>
        <taxon>Ascomycota</taxon>
        <taxon>Pezizomycotina</taxon>
        <taxon>Eurotiomycetes</taxon>
        <taxon>Eurotiomycetidae</taxon>
        <taxon>Eurotiales</taxon>
        <taxon>Aspergillaceae</taxon>
        <taxon>Aspergillus</taxon>
        <taxon>Aspergillus subgen. Nidulantes</taxon>
    </lineage>
</organism>
<dbReference type="SUPFAM" id="SSF46785">
    <property type="entry name" value="Winged helix' DNA-binding domain"/>
    <property type="match status" value="1"/>
</dbReference>
<keyword evidence="1 2" id="KW-0238">DNA-binding</keyword>
<feature type="region of interest" description="Disordered" evidence="3">
    <location>
        <begin position="666"/>
        <end position="686"/>
    </location>
</feature>
<accession>A0ABR4GVQ8</accession>
<feature type="region of interest" description="Disordered" evidence="3">
    <location>
        <begin position="92"/>
        <end position="123"/>
    </location>
</feature>
<sequence length="712" mass="77700">MDIINLGPQRPASGSEFVSKNIGMRQKRHTTFSSLSGSTVCTMVKGSRIWFRKSSTLSTDQVTEQHGSNRKSKTDIIHEIVRKWQCSLRKQDSESDPSRFAATSRHTTNDTITRTPAGVPQQTTNPASLIKIAILNSPSKALSARAICKKLKDTNEWYRTNREDGWQEAVARELAHNPAFEAVIECRKGKISKKGGVKWRIATVGSEVSSGGLSWRPPRHHPPSYRVELPVENVLEETNLLPAAEKQPAHSPPSAPMPLTPLHSHSPAPALGLQRITTFAGSSDRAKDERFEMRDSATRPENKCSITCNGSGSVGQTASPVGPPGNSNLSQSSSPTSLGGSEPHQQAQPGGTGDGSGGRKRPRCDPSDRTVDKPRLACVYRKRDPQTYGLHDPDYRACALDGWKNPADLLVHLVRKHGQHSCRRCYLYYSTAEECRAHSSECSGHLPSTREEKWERLWQIRFPGIPVPNDPYFEPPYGLSQPTIDPETEPTPAVTRTNEDRLPPSPQPQVPIVTLDTPVPGAQLLSPRPHNGDNQTIITSAAMQDMKSRIGNLEQKVHVFEKDLRLLQSFISASYHPSGTLDAAFGNTIYAANASSMLSVPLPFDDTVPFSIHSPSTVPSTGCHPSEFSAPGASSANVTTQSSHAPPNKDNIGVSLSEMELQSSLLDDTDGNYHDRELNDSDSPMPDMDHEAYISDLGTLSGSVPGFASNNF</sequence>
<feature type="compositionally biased region" description="Polar residues" evidence="3">
    <location>
        <begin position="304"/>
        <end position="319"/>
    </location>
</feature>
<reference evidence="5 6" key="1">
    <citation type="submission" date="2024-07" db="EMBL/GenBank/DDBJ databases">
        <title>Section-level genome sequencing and comparative genomics of Aspergillus sections Usti and Cavernicolus.</title>
        <authorList>
            <consortium name="Lawrence Berkeley National Laboratory"/>
            <person name="Nybo J.L."/>
            <person name="Vesth T.C."/>
            <person name="Theobald S."/>
            <person name="Frisvad J.C."/>
            <person name="Larsen T.O."/>
            <person name="Kjaerboelling I."/>
            <person name="Rothschild-Mancinelli K."/>
            <person name="Lyhne E.K."/>
            <person name="Kogle M.E."/>
            <person name="Barry K."/>
            <person name="Clum A."/>
            <person name="Na H."/>
            <person name="Ledsgaard L."/>
            <person name="Lin J."/>
            <person name="Lipzen A."/>
            <person name="Kuo A."/>
            <person name="Riley R."/>
            <person name="Mondo S."/>
            <person name="Labutti K."/>
            <person name="Haridas S."/>
            <person name="Pangalinan J."/>
            <person name="Salamov A.A."/>
            <person name="Simmons B.A."/>
            <person name="Magnuson J.K."/>
            <person name="Chen J."/>
            <person name="Drula E."/>
            <person name="Henrissat B."/>
            <person name="Wiebenga A."/>
            <person name="Lubbers R.J."/>
            <person name="Gomes A.C."/>
            <person name="Makela M.R."/>
            <person name="Stajich J."/>
            <person name="Grigoriev I.V."/>
            <person name="Mortensen U.H."/>
            <person name="De Vries R.P."/>
            <person name="Baker S.E."/>
            <person name="Andersen M.R."/>
        </authorList>
    </citation>
    <scope>NUCLEOTIDE SEQUENCE [LARGE SCALE GENOMIC DNA]</scope>
    <source>
        <strain evidence="5 6">CBS 588.65</strain>
    </source>
</reference>
<dbReference type="InterPro" id="IPR036390">
    <property type="entry name" value="WH_DNA-bd_sf"/>
</dbReference>
<protein>
    <recommendedName>
        <fullName evidence="4">Fork-head domain-containing protein</fullName>
    </recommendedName>
</protein>
<evidence type="ECO:0000313" key="5">
    <source>
        <dbReference type="EMBL" id="KAL2803167.1"/>
    </source>
</evidence>
<feature type="region of interest" description="Disordered" evidence="3">
    <location>
        <begin position="244"/>
        <end position="370"/>
    </location>
</feature>
<keyword evidence="2" id="KW-0539">Nucleus</keyword>
<evidence type="ECO:0000256" key="3">
    <source>
        <dbReference type="SAM" id="MobiDB-lite"/>
    </source>
</evidence>
<feature type="compositionally biased region" description="Polar residues" evidence="3">
    <location>
        <begin position="632"/>
        <end position="645"/>
    </location>
</feature>
<dbReference type="InterPro" id="IPR001766">
    <property type="entry name" value="Fork_head_dom"/>
</dbReference>
<evidence type="ECO:0000313" key="6">
    <source>
        <dbReference type="Proteomes" id="UP001610334"/>
    </source>
</evidence>
<proteinExistence type="predicted"/>
<gene>
    <name evidence="5" type="ORF">BJX63DRAFT_80328</name>
</gene>
<feature type="region of interest" description="Disordered" evidence="3">
    <location>
        <begin position="482"/>
        <end position="509"/>
    </location>
</feature>
<dbReference type="PROSITE" id="PS50039">
    <property type="entry name" value="FORK_HEAD_3"/>
    <property type="match status" value="1"/>
</dbReference>
<evidence type="ECO:0000256" key="2">
    <source>
        <dbReference type="PROSITE-ProRule" id="PRU00089"/>
    </source>
</evidence>
<comment type="subcellular location">
    <subcellularLocation>
        <location evidence="2">Nucleus</location>
    </subcellularLocation>
</comment>
<evidence type="ECO:0000256" key="1">
    <source>
        <dbReference type="ARBA" id="ARBA00023125"/>
    </source>
</evidence>
<feature type="domain" description="Fork-head" evidence="4">
    <location>
        <begin position="121"/>
        <end position="201"/>
    </location>
</feature>
<feature type="compositionally biased region" description="Low complexity" evidence="3">
    <location>
        <begin position="324"/>
        <end position="343"/>
    </location>
</feature>
<evidence type="ECO:0000259" key="4">
    <source>
        <dbReference type="PROSITE" id="PS50039"/>
    </source>
</evidence>
<feature type="compositionally biased region" description="Polar residues" evidence="3">
    <location>
        <begin position="104"/>
        <end position="123"/>
    </location>
</feature>
<feature type="compositionally biased region" description="Pro residues" evidence="3">
    <location>
        <begin position="250"/>
        <end position="259"/>
    </location>
</feature>
<dbReference type="InterPro" id="IPR036388">
    <property type="entry name" value="WH-like_DNA-bd_sf"/>
</dbReference>
<feature type="DNA-binding region" description="Fork-head" evidence="2">
    <location>
        <begin position="121"/>
        <end position="201"/>
    </location>
</feature>
<dbReference type="EMBL" id="JBFXLT010000148">
    <property type="protein sequence ID" value="KAL2803167.1"/>
    <property type="molecule type" value="Genomic_DNA"/>
</dbReference>
<keyword evidence="6" id="KW-1185">Reference proteome</keyword>
<comment type="caution">
    <text evidence="5">The sequence shown here is derived from an EMBL/GenBank/DDBJ whole genome shotgun (WGS) entry which is preliminary data.</text>
</comment>
<dbReference type="Proteomes" id="UP001610334">
    <property type="component" value="Unassembled WGS sequence"/>
</dbReference>
<dbReference type="Pfam" id="PF00250">
    <property type="entry name" value="Forkhead"/>
    <property type="match status" value="1"/>
</dbReference>
<dbReference type="Gene3D" id="1.10.10.10">
    <property type="entry name" value="Winged helix-like DNA-binding domain superfamily/Winged helix DNA-binding domain"/>
    <property type="match status" value="1"/>
</dbReference>
<feature type="compositionally biased region" description="Basic and acidic residues" evidence="3">
    <location>
        <begin position="284"/>
        <end position="302"/>
    </location>
</feature>
<feature type="region of interest" description="Disordered" evidence="3">
    <location>
        <begin position="1"/>
        <end position="21"/>
    </location>
</feature>